<feature type="chain" id="PRO_5047117943" evidence="7">
    <location>
        <begin position="22"/>
        <end position="451"/>
    </location>
</feature>
<name>A0ABZ2Y4Z5_9FIRM</name>
<evidence type="ECO:0000256" key="6">
    <source>
        <dbReference type="SAM" id="MobiDB-lite"/>
    </source>
</evidence>
<keyword evidence="2 7" id="KW-0732">Signal</keyword>
<keyword evidence="3" id="KW-0472">Membrane</keyword>
<keyword evidence="9" id="KW-1185">Reference proteome</keyword>
<organism evidence="8 9">
    <name type="scientific">Defluviitalea saccharophila</name>
    <dbReference type="NCBI Taxonomy" id="879970"/>
    <lineage>
        <taxon>Bacteria</taxon>
        <taxon>Bacillati</taxon>
        <taxon>Bacillota</taxon>
        <taxon>Clostridia</taxon>
        <taxon>Lachnospirales</taxon>
        <taxon>Defluviitaleaceae</taxon>
        <taxon>Defluviitalea</taxon>
    </lineage>
</organism>
<evidence type="ECO:0000313" key="8">
    <source>
        <dbReference type="EMBL" id="WZL69062.1"/>
    </source>
</evidence>
<sequence length="451" mass="49961">MKRKSLVLLLVMMLMSTFTLYGCGGAGNTTQSSTQETSQETAQQGEKKAPAKVDIFQNKSEFAEQLEAAAKLYMEENPEVQINIETVQGADYATALKAKMLNDDKPEIFGIAMVGVKEDYGDYQEDLSDQPWVEHLYPDIKETVTVDGKVLGLPVSIEGYGLAYNREVFEAAGIDCSTLTSYDAIDKAFATLQQKIDNGELKDKYPQLEAVVEYAAKEAFISGLHLMNIPLQAELKTAKAAFEAQEIELTHADSLKALIDLQTNYTPARNNKSLLNSVDYSTQVGGGLAIERVAVIQQGNWIAPELANVAPDVLEKIDVMPIPLKGVVEDSIAVGVSFNWCVNNQASDADKAAAKDFLNWLFQSEKGKQIVIEELKCIPAFDNYEDLDRLDPYSKRVAEYMGQGKTMPWVFSGYPKGFEPQAAADIQGYFAGDMTWEECVQKLKEDWKTLR</sequence>
<evidence type="ECO:0000256" key="5">
    <source>
        <dbReference type="ARBA" id="ARBA00023288"/>
    </source>
</evidence>
<feature type="signal peptide" evidence="7">
    <location>
        <begin position="1"/>
        <end position="21"/>
    </location>
</feature>
<evidence type="ECO:0000256" key="1">
    <source>
        <dbReference type="ARBA" id="ARBA00022475"/>
    </source>
</evidence>
<evidence type="ECO:0000256" key="4">
    <source>
        <dbReference type="ARBA" id="ARBA00023139"/>
    </source>
</evidence>
<dbReference type="Proteomes" id="UP001486565">
    <property type="component" value="Chromosome"/>
</dbReference>
<dbReference type="RefSeq" id="WP_341876066.1">
    <property type="nucleotide sequence ID" value="NZ_CP121687.1"/>
</dbReference>
<evidence type="ECO:0000256" key="7">
    <source>
        <dbReference type="SAM" id="SignalP"/>
    </source>
</evidence>
<keyword evidence="1" id="KW-1003">Cell membrane</keyword>
<dbReference type="InterPro" id="IPR006059">
    <property type="entry name" value="SBP"/>
</dbReference>
<dbReference type="PROSITE" id="PS51257">
    <property type="entry name" value="PROKAR_LIPOPROTEIN"/>
    <property type="match status" value="1"/>
</dbReference>
<evidence type="ECO:0000313" key="9">
    <source>
        <dbReference type="Proteomes" id="UP001486565"/>
    </source>
</evidence>
<dbReference type="Gene3D" id="3.40.190.10">
    <property type="entry name" value="Periplasmic binding protein-like II"/>
    <property type="match status" value="2"/>
</dbReference>
<keyword evidence="5" id="KW-0449">Lipoprotein</keyword>
<dbReference type="SUPFAM" id="SSF53850">
    <property type="entry name" value="Periplasmic binding protein-like II"/>
    <property type="match status" value="1"/>
</dbReference>
<dbReference type="PANTHER" id="PTHR43649:SF33">
    <property type="entry name" value="POLYGALACTURONAN_RHAMNOGALACTURONAN-BINDING PROTEIN YTCQ"/>
    <property type="match status" value="1"/>
</dbReference>
<keyword evidence="4" id="KW-0564">Palmitate</keyword>
<dbReference type="PANTHER" id="PTHR43649">
    <property type="entry name" value="ARABINOSE-BINDING PROTEIN-RELATED"/>
    <property type="match status" value="1"/>
</dbReference>
<accession>A0ABZ2Y4Z5</accession>
<dbReference type="Pfam" id="PF13416">
    <property type="entry name" value="SBP_bac_8"/>
    <property type="match status" value="1"/>
</dbReference>
<dbReference type="InterPro" id="IPR050490">
    <property type="entry name" value="Bact_solute-bd_prot1"/>
</dbReference>
<evidence type="ECO:0000256" key="2">
    <source>
        <dbReference type="ARBA" id="ARBA00022729"/>
    </source>
</evidence>
<proteinExistence type="predicted"/>
<feature type="compositionally biased region" description="Low complexity" evidence="6">
    <location>
        <begin position="29"/>
        <end position="44"/>
    </location>
</feature>
<protein>
    <submittedName>
        <fullName evidence="8">ABC transporter substrate-binding protein</fullName>
    </submittedName>
</protein>
<evidence type="ECO:0000256" key="3">
    <source>
        <dbReference type="ARBA" id="ARBA00023136"/>
    </source>
</evidence>
<gene>
    <name evidence="8" type="ORF">QBE51_09640</name>
</gene>
<reference evidence="8 9" key="1">
    <citation type="submission" date="2023-03" db="EMBL/GenBank/DDBJ databases">
        <title>Novel Species.</title>
        <authorList>
            <person name="Ma S."/>
        </authorList>
    </citation>
    <scope>NUCLEOTIDE SEQUENCE [LARGE SCALE GENOMIC DNA]</scope>
    <source>
        <strain evidence="8 9">LIND6LT2</strain>
    </source>
</reference>
<feature type="region of interest" description="Disordered" evidence="6">
    <location>
        <begin position="28"/>
        <end position="50"/>
    </location>
</feature>
<dbReference type="EMBL" id="CP121687">
    <property type="protein sequence ID" value="WZL69062.1"/>
    <property type="molecule type" value="Genomic_DNA"/>
</dbReference>